<dbReference type="PANTHER" id="PTHR43081">
    <property type="entry name" value="ADENYLATE CYCLASE, TERMINAL-DIFFERENTIATION SPECIFIC-RELATED"/>
    <property type="match status" value="1"/>
</dbReference>
<dbReference type="InterPro" id="IPR029787">
    <property type="entry name" value="Nucleotide_cyclase"/>
</dbReference>
<dbReference type="InterPro" id="IPR011006">
    <property type="entry name" value="CheY-like_superfamily"/>
</dbReference>
<dbReference type="PROSITE" id="PS50110">
    <property type="entry name" value="RESPONSE_REGULATORY"/>
    <property type="match status" value="1"/>
</dbReference>
<dbReference type="InterPro" id="IPR001054">
    <property type="entry name" value="A/G_cyclase"/>
</dbReference>
<organism evidence="4 5">
    <name type="scientific">Pseudorhodoferax aquiterrae</name>
    <dbReference type="NCBI Taxonomy" id="747304"/>
    <lineage>
        <taxon>Bacteria</taxon>
        <taxon>Pseudomonadati</taxon>
        <taxon>Pseudomonadota</taxon>
        <taxon>Betaproteobacteria</taxon>
        <taxon>Burkholderiales</taxon>
        <taxon>Comamonadaceae</taxon>
    </lineage>
</organism>
<dbReference type="Pfam" id="PF00072">
    <property type="entry name" value="Response_reg"/>
    <property type="match status" value="1"/>
</dbReference>
<accession>A0ABQ3FY50</accession>
<dbReference type="SUPFAM" id="SSF55073">
    <property type="entry name" value="Nucleotide cyclase"/>
    <property type="match status" value="1"/>
</dbReference>
<keyword evidence="1" id="KW-0597">Phosphoprotein</keyword>
<proteinExistence type="predicted"/>
<dbReference type="SMART" id="SM00044">
    <property type="entry name" value="CYCc"/>
    <property type="match status" value="1"/>
</dbReference>
<feature type="domain" description="Response regulatory" evidence="2">
    <location>
        <begin position="10"/>
        <end position="125"/>
    </location>
</feature>
<dbReference type="Gene3D" id="3.40.50.2300">
    <property type="match status" value="1"/>
</dbReference>
<evidence type="ECO:0008006" key="6">
    <source>
        <dbReference type="Google" id="ProtNLM"/>
    </source>
</evidence>
<dbReference type="InterPro" id="IPR050697">
    <property type="entry name" value="Adenylyl/Guanylyl_Cyclase_3/4"/>
</dbReference>
<dbReference type="PANTHER" id="PTHR43081:SF18">
    <property type="entry name" value="BLL7624 PROTEIN"/>
    <property type="match status" value="1"/>
</dbReference>
<dbReference type="Proteomes" id="UP000626210">
    <property type="component" value="Unassembled WGS sequence"/>
</dbReference>
<dbReference type="PROSITE" id="PS50125">
    <property type="entry name" value="GUANYLATE_CYCLASE_2"/>
    <property type="match status" value="1"/>
</dbReference>
<protein>
    <recommendedName>
        <fullName evidence="6">Response regulator</fullName>
    </recommendedName>
</protein>
<dbReference type="RefSeq" id="WP_229882692.1">
    <property type="nucleotide sequence ID" value="NZ_BMYK01000002.1"/>
</dbReference>
<dbReference type="CDD" id="cd19920">
    <property type="entry name" value="REC_PA4781-like"/>
    <property type="match status" value="1"/>
</dbReference>
<name>A0ABQ3FY50_9BURK</name>
<dbReference type="InterPro" id="IPR001789">
    <property type="entry name" value="Sig_transdc_resp-reg_receiver"/>
</dbReference>
<evidence type="ECO:0000259" key="2">
    <source>
        <dbReference type="PROSITE" id="PS50110"/>
    </source>
</evidence>
<dbReference type="Pfam" id="PF00211">
    <property type="entry name" value="Guanylate_cyc"/>
    <property type="match status" value="1"/>
</dbReference>
<dbReference type="EMBL" id="BMYK01000002">
    <property type="protein sequence ID" value="GHC73487.1"/>
    <property type="molecule type" value="Genomic_DNA"/>
</dbReference>
<dbReference type="SUPFAM" id="SSF52172">
    <property type="entry name" value="CheY-like"/>
    <property type="match status" value="1"/>
</dbReference>
<comment type="caution">
    <text evidence="4">The sequence shown here is derived from an EMBL/GenBank/DDBJ whole genome shotgun (WGS) entry which is preliminary data.</text>
</comment>
<evidence type="ECO:0000256" key="1">
    <source>
        <dbReference type="PROSITE-ProRule" id="PRU00169"/>
    </source>
</evidence>
<feature type="modified residue" description="4-aspartylphosphate" evidence="1">
    <location>
        <position position="58"/>
    </location>
</feature>
<evidence type="ECO:0000313" key="5">
    <source>
        <dbReference type="Proteomes" id="UP000626210"/>
    </source>
</evidence>
<gene>
    <name evidence="4" type="ORF">GCM10007320_10190</name>
</gene>
<dbReference type="Gene3D" id="3.30.70.1230">
    <property type="entry name" value="Nucleotide cyclase"/>
    <property type="match status" value="1"/>
</dbReference>
<keyword evidence="5" id="KW-1185">Reference proteome</keyword>
<evidence type="ECO:0000313" key="4">
    <source>
        <dbReference type="EMBL" id="GHC73487.1"/>
    </source>
</evidence>
<sequence>MDLTPADKPTVLVVDDTADNLTLMAALLRDSCRVKVVNHGAKALATAANAPPDLILLDIMMPEIDGYEVCRRLKADPALSHIPVIFLTAMTDEHSEEKGFELGAVDYITKPLSPPILLARVHNHIALSTRTRMLRSLSEKLSRYLSPQIYKSIFEGAKDVSISAVRKKLTIFFSDIKDFTRNAERMQPEDLTYFLNNYFSEMSKIALDHGATIDKFIGDAIVIFFGDPETRGVEEDARQCVRMAVAMQRRMRELQAVWRDKGYRQPFQVRIGINTGFCHVGNFGSEQRMDYTVIGSEVNIAARLEQNGIPDGVVMSYETYALVKDEFQAEEREPLAAKGVSRDVRCFALQGIHPDEPEQRAGIHQNYAGLQLTLDPGRLTEETRARARQDLAAALAALDAAPPA</sequence>
<dbReference type="CDD" id="cd07302">
    <property type="entry name" value="CHD"/>
    <property type="match status" value="1"/>
</dbReference>
<reference evidence="5" key="1">
    <citation type="journal article" date="2019" name="Int. J. Syst. Evol. Microbiol.">
        <title>The Global Catalogue of Microorganisms (GCM) 10K type strain sequencing project: providing services to taxonomists for standard genome sequencing and annotation.</title>
        <authorList>
            <consortium name="The Broad Institute Genomics Platform"/>
            <consortium name="The Broad Institute Genome Sequencing Center for Infectious Disease"/>
            <person name="Wu L."/>
            <person name="Ma J."/>
        </authorList>
    </citation>
    <scope>NUCLEOTIDE SEQUENCE [LARGE SCALE GENOMIC DNA]</scope>
    <source>
        <strain evidence="5">KCTC 23314</strain>
    </source>
</reference>
<evidence type="ECO:0000259" key="3">
    <source>
        <dbReference type="PROSITE" id="PS50125"/>
    </source>
</evidence>
<feature type="domain" description="Guanylate cyclase" evidence="3">
    <location>
        <begin position="170"/>
        <end position="305"/>
    </location>
</feature>
<dbReference type="SMART" id="SM00448">
    <property type="entry name" value="REC"/>
    <property type="match status" value="1"/>
</dbReference>